<name>A0ABP6X6V3_9ACTN</name>
<dbReference type="SUPFAM" id="SSF51735">
    <property type="entry name" value="NAD(P)-binding Rossmann-fold domains"/>
    <property type="match status" value="1"/>
</dbReference>
<dbReference type="Gene3D" id="3.40.50.720">
    <property type="entry name" value="NAD(P)-binding Rossmann-like Domain"/>
    <property type="match status" value="1"/>
</dbReference>
<evidence type="ECO:0000256" key="2">
    <source>
        <dbReference type="ARBA" id="ARBA00023002"/>
    </source>
</evidence>
<dbReference type="Pfam" id="PF01408">
    <property type="entry name" value="GFO_IDH_MocA"/>
    <property type="match status" value="1"/>
</dbReference>
<feature type="domain" description="GFO/IDH/MocA-like oxidoreductase" evidence="5">
    <location>
        <begin position="135"/>
        <end position="248"/>
    </location>
</feature>
<evidence type="ECO:0000259" key="4">
    <source>
        <dbReference type="Pfam" id="PF01408"/>
    </source>
</evidence>
<dbReference type="EMBL" id="BAAAYR010000001">
    <property type="protein sequence ID" value="GAA3560516.1"/>
    <property type="molecule type" value="Genomic_DNA"/>
</dbReference>
<dbReference type="InterPro" id="IPR055170">
    <property type="entry name" value="GFO_IDH_MocA-like_dom"/>
</dbReference>
<feature type="domain" description="Gfo/Idh/MocA-like oxidoreductase N-terminal" evidence="4">
    <location>
        <begin position="7"/>
        <end position="124"/>
    </location>
</feature>
<comment type="similarity">
    <text evidence="1">Belongs to the Gfo/Idh/MocA family.</text>
</comment>
<gene>
    <name evidence="6" type="ORF">GCM10022197_15040</name>
</gene>
<accession>A0ABP6X6V3</accession>
<dbReference type="Proteomes" id="UP001500767">
    <property type="component" value="Unassembled WGS sequence"/>
</dbReference>
<dbReference type="InterPro" id="IPR050984">
    <property type="entry name" value="Gfo/Idh/MocA_domain"/>
</dbReference>
<dbReference type="Pfam" id="PF22725">
    <property type="entry name" value="GFO_IDH_MocA_C3"/>
    <property type="match status" value="1"/>
</dbReference>
<evidence type="ECO:0000259" key="5">
    <source>
        <dbReference type="Pfam" id="PF22725"/>
    </source>
</evidence>
<dbReference type="PANTHER" id="PTHR22604">
    <property type="entry name" value="OXIDOREDUCTASES"/>
    <property type="match status" value="1"/>
</dbReference>
<dbReference type="InterPro" id="IPR036291">
    <property type="entry name" value="NAD(P)-bd_dom_sf"/>
</dbReference>
<protein>
    <submittedName>
        <fullName evidence="6">Gfo/Idh/MocA family oxidoreductase</fullName>
    </submittedName>
</protein>
<dbReference type="InterPro" id="IPR000683">
    <property type="entry name" value="Gfo/Idh/MocA-like_OxRdtase_N"/>
</dbReference>
<reference evidence="7" key="1">
    <citation type="journal article" date="2019" name="Int. J. Syst. Evol. Microbiol.">
        <title>The Global Catalogue of Microorganisms (GCM) 10K type strain sequencing project: providing services to taxonomists for standard genome sequencing and annotation.</title>
        <authorList>
            <consortium name="The Broad Institute Genomics Platform"/>
            <consortium name="The Broad Institute Genome Sequencing Center for Infectious Disease"/>
            <person name="Wu L."/>
            <person name="Ma J."/>
        </authorList>
    </citation>
    <scope>NUCLEOTIDE SEQUENCE [LARGE SCALE GENOMIC DNA]</scope>
    <source>
        <strain evidence="7">JCM 16540</strain>
    </source>
</reference>
<dbReference type="Gene3D" id="3.30.360.10">
    <property type="entry name" value="Dihydrodipicolinate Reductase, domain 2"/>
    <property type="match status" value="1"/>
</dbReference>
<feature type="region of interest" description="Disordered" evidence="3">
    <location>
        <begin position="324"/>
        <end position="344"/>
    </location>
</feature>
<proteinExistence type="inferred from homology"/>
<evidence type="ECO:0000313" key="6">
    <source>
        <dbReference type="EMBL" id="GAA3560516.1"/>
    </source>
</evidence>
<evidence type="ECO:0000313" key="7">
    <source>
        <dbReference type="Proteomes" id="UP001500767"/>
    </source>
</evidence>
<comment type="caution">
    <text evidence="6">The sequence shown here is derived from an EMBL/GenBank/DDBJ whole genome shotgun (WGS) entry which is preliminary data.</text>
</comment>
<evidence type="ECO:0000256" key="3">
    <source>
        <dbReference type="SAM" id="MobiDB-lite"/>
    </source>
</evidence>
<keyword evidence="2" id="KW-0560">Oxidoreductase</keyword>
<dbReference type="PANTHER" id="PTHR22604:SF105">
    <property type="entry name" value="TRANS-1,2-DIHYDROBENZENE-1,2-DIOL DEHYDROGENASE"/>
    <property type="match status" value="1"/>
</dbReference>
<keyword evidence="7" id="KW-1185">Reference proteome</keyword>
<sequence length="344" mass="35906">MSAREPVRWGILGTANIARAQLLPALAESGDVAVVVGGRDRDRTEAFARDHGVARAADGYQAVLEDPDVDAVYVPLPNPLHAEWAAAALEAGKAVLCEKPLTTNPTATRALLDVARTTGGLLWESFVFPFQAQHLRLVELIGSGAIGELREIVASFHFPVTRPENIRLSAPMFGGALADVGCYPMRLAHELFGQPVAEAQVAAELGAEVEVEAAGVLTYADGRRLMLTCGFRRQPETTALLLGTEGLVRVDNPWHPQPGAQIEVRASGSAPVVESPTVDAHSFTAALRHVGAVLREEAEPIHLASASALAVASALGLAREAAGLPLDSSSGSGPGPAGVVGVSR</sequence>
<organism evidence="6 7">
    <name type="scientific">Microlunatus spumicola</name>
    <dbReference type="NCBI Taxonomy" id="81499"/>
    <lineage>
        <taxon>Bacteria</taxon>
        <taxon>Bacillati</taxon>
        <taxon>Actinomycetota</taxon>
        <taxon>Actinomycetes</taxon>
        <taxon>Propionibacteriales</taxon>
        <taxon>Propionibacteriaceae</taxon>
        <taxon>Microlunatus</taxon>
    </lineage>
</organism>
<dbReference type="RefSeq" id="WP_204911540.1">
    <property type="nucleotide sequence ID" value="NZ_BAAAYR010000001.1"/>
</dbReference>
<dbReference type="SUPFAM" id="SSF55347">
    <property type="entry name" value="Glyceraldehyde-3-phosphate dehydrogenase-like, C-terminal domain"/>
    <property type="match status" value="1"/>
</dbReference>
<evidence type="ECO:0000256" key="1">
    <source>
        <dbReference type="ARBA" id="ARBA00010928"/>
    </source>
</evidence>